<name>A0A3B0WLQ5_9ZZZZ</name>
<keyword evidence="9" id="KW-0969">Cilium</keyword>
<dbReference type="InterPro" id="IPR002010">
    <property type="entry name" value="T3SS_IM_R"/>
</dbReference>
<dbReference type="PANTHER" id="PTHR30065:SF8">
    <property type="entry name" value="FLAGELLAR BIOSYNTHETIC PROTEIN FLIR"/>
    <property type="match status" value="1"/>
</dbReference>
<sequence length="259" mass="27800">MLTLGTEQIVQLLGGLFWPFVRISSMMMAAPVFGARMLPVRIRIVLAMSISFFTVPLLPPVPVVDPISLAAAGILFQQIIIGVATGLIIQMVFQSLVIAGEAIANGMGLGFARMMDPANGVQVPVISQFFVIIATLLFVILNGHLLLIQLMVRSFEILPISETGLSLPAIRAVVSWASQMFVGGLMVALPAVTALLVVNIAMGVITRAAPQLNIFAVGFPLMILLGFIFLTATLPSVFSQFTQMLMNAFESITQIMALR</sequence>
<feature type="transmembrane region" description="Helical" evidence="8">
    <location>
        <begin position="12"/>
        <end position="33"/>
    </location>
</feature>
<evidence type="ECO:0000313" key="9">
    <source>
        <dbReference type="EMBL" id="VAW56928.1"/>
    </source>
</evidence>
<comment type="subcellular location">
    <subcellularLocation>
        <location evidence="1">Bacterial flagellum basal body</location>
    </subcellularLocation>
    <subcellularLocation>
        <location evidence="2">Cell membrane</location>
        <topology evidence="2">Multi-pass membrane protein</topology>
    </subcellularLocation>
</comment>
<feature type="transmembrane region" description="Helical" evidence="8">
    <location>
        <begin position="180"/>
        <end position="202"/>
    </location>
</feature>
<keyword evidence="5 8" id="KW-1133">Transmembrane helix</keyword>
<evidence type="ECO:0000256" key="6">
    <source>
        <dbReference type="ARBA" id="ARBA00023136"/>
    </source>
</evidence>
<evidence type="ECO:0000256" key="2">
    <source>
        <dbReference type="ARBA" id="ARBA00004651"/>
    </source>
</evidence>
<evidence type="ECO:0000256" key="4">
    <source>
        <dbReference type="ARBA" id="ARBA00022692"/>
    </source>
</evidence>
<dbReference type="Pfam" id="PF01311">
    <property type="entry name" value="Bac_export_1"/>
    <property type="match status" value="1"/>
</dbReference>
<dbReference type="GO" id="GO:0006605">
    <property type="term" value="P:protein targeting"/>
    <property type="evidence" value="ECO:0007669"/>
    <property type="project" value="InterPro"/>
</dbReference>
<keyword evidence="4 8" id="KW-0812">Transmembrane</keyword>
<feature type="transmembrane region" description="Helical" evidence="8">
    <location>
        <begin position="40"/>
        <end position="61"/>
    </location>
</feature>
<evidence type="ECO:0000256" key="5">
    <source>
        <dbReference type="ARBA" id="ARBA00022989"/>
    </source>
</evidence>
<feature type="transmembrane region" description="Helical" evidence="8">
    <location>
        <begin position="67"/>
        <end position="89"/>
    </location>
</feature>
<evidence type="ECO:0000256" key="7">
    <source>
        <dbReference type="ARBA" id="ARBA00023143"/>
    </source>
</evidence>
<keyword evidence="3" id="KW-1003">Cell membrane</keyword>
<feature type="transmembrane region" description="Helical" evidence="8">
    <location>
        <begin position="214"/>
        <end position="238"/>
    </location>
</feature>
<keyword evidence="7" id="KW-0975">Bacterial flagellum</keyword>
<dbReference type="EMBL" id="UOFF01000303">
    <property type="protein sequence ID" value="VAW56928.1"/>
    <property type="molecule type" value="Genomic_DNA"/>
</dbReference>
<dbReference type="PRINTS" id="PR00953">
    <property type="entry name" value="TYPE3IMRPROT"/>
</dbReference>
<evidence type="ECO:0000256" key="8">
    <source>
        <dbReference type="SAM" id="Phobius"/>
    </source>
</evidence>
<gene>
    <name evidence="9" type="ORF">MNBD_GAMMA07-2127</name>
</gene>
<dbReference type="GO" id="GO:0044780">
    <property type="term" value="P:bacterial-type flagellum assembly"/>
    <property type="evidence" value="ECO:0007669"/>
    <property type="project" value="InterPro"/>
</dbReference>
<organism evidence="9">
    <name type="scientific">hydrothermal vent metagenome</name>
    <dbReference type="NCBI Taxonomy" id="652676"/>
    <lineage>
        <taxon>unclassified sequences</taxon>
        <taxon>metagenomes</taxon>
        <taxon>ecological metagenomes</taxon>
    </lineage>
</organism>
<dbReference type="GO" id="GO:0005886">
    <property type="term" value="C:plasma membrane"/>
    <property type="evidence" value="ECO:0007669"/>
    <property type="project" value="UniProtKB-SubCell"/>
</dbReference>
<dbReference type="NCBIfam" id="TIGR01400">
    <property type="entry name" value="fliR"/>
    <property type="match status" value="1"/>
</dbReference>
<feature type="transmembrane region" description="Helical" evidence="8">
    <location>
        <begin position="96"/>
        <end position="114"/>
    </location>
</feature>
<keyword evidence="9" id="KW-0282">Flagellum</keyword>
<feature type="transmembrane region" description="Helical" evidence="8">
    <location>
        <begin position="126"/>
        <end position="148"/>
    </location>
</feature>
<keyword evidence="6 8" id="KW-0472">Membrane</keyword>
<proteinExistence type="predicted"/>
<evidence type="ECO:0000256" key="3">
    <source>
        <dbReference type="ARBA" id="ARBA00022475"/>
    </source>
</evidence>
<accession>A0A3B0WLQ5</accession>
<evidence type="ECO:0000256" key="1">
    <source>
        <dbReference type="ARBA" id="ARBA00004117"/>
    </source>
</evidence>
<dbReference type="AlphaFoldDB" id="A0A3B0WLQ5"/>
<dbReference type="GO" id="GO:0009425">
    <property type="term" value="C:bacterial-type flagellum basal body"/>
    <property type="evidence" value="ECO:0007669"/>
    <property type="project" value="UniProtKB-SubCell"/>
</dbReference>
<keyword evidence="9" id="KW-0966">Cell projection</keyword>
<protein>
    <submittedName>
        <fullName evidence="9">Flagellar biosynthesis protein FliR</fullName>
    </submittedName>
</protein>
<reference evidence="9" key="1">
    <citation type="submission" date="2018-06" db="EMBL/GenBank/DDBJ databases">
        <authorList>
            <person name="Zhirakovskaya E."/>
        </authorList>
    </citation>
    <scope>NUCLEOTIDE SEQUENCE</scope>
</reference>
<dbReference type="InterPro" id="IPR006303">
    <property type="entry name" value="FliR"/>
</dbReference>
<dbReference type="PANTHER" id="PTHR30065">
    <property type="entry name" value="FLAGELLAR BIOSYNTHETIC PROTEIN FLIR"/>
    <property type="match status" value="1"/>
</dbReference>